<dbReference type="CDD" id="cd02796">
    <property type="entry name" value="tRNA_bind_bactPheRS"/>
    <property type="match status" value="1"/>
</dbReference>
<comment type="subcellular location">
    <subcellularLocation>
        <location evidence="1 15">Cytoplasm</location>
    </subcellularLocation>
</comment>
<dbReference type="OrthoDB" id="9805455at2"/>
<organism evidence="20 21">
    <name type="scientific">Mahella australiensis (strain DSM 15567 / CIP 107919 / 50-1 BON)</name>
    <dbReference type="NCBI Taxonomy" id="697281"/>
    <lineage>
        <taxon>Bacteria</taxon>
        <taxon>Bacillati</taxon>
        <taxon>Bacillota</taxon>
        <taxon>Clostridia</taxon>
        <taxon>Thermoanaerobacterales</taxon>
        <taxon>Thermoanaerobacterales Family IV. Incertae Sedis</taxon>
        <taxon>Mahella</taxon>
    </lineage>
</organism>
<keyword evidence="13 15" id="KW-0030">Aminoacyl-tRNA synthetase</keyword>
<proteinExistence type="inferred from homology"/>
<evidence type="ECO:0000313" key="21">
    <source>
        <dbReference type="Proteomes" id="UP000008457"/>
    </source>
</evidence>
<dbReference type="InterPro" id="IPR004532">
    <property type="entry name" value="Phe-tRNA-ligase_IIc_bsu_bact"/>
</dbReference>
<keyword evidence="7 15" id="KW-0479">Metal-binding</keyword>
<dbReference type="SUPFAM" id="SSF46955">
    <property type="entry name" value="Putative DNA-binding domain"/>
    <property type="match status" value="1"/>
</dbReference>
<reference evidence="21" key="1">
    <citation type="submission" date="2010-11" db="EMBL/GenBank/DDBJ databases">
        <title>The complete genome of Mahella australiensis DSM 15567.</title>
        <authorList>
            <consortium name="US DOE Joint Genome Institute (JGI-PGF)"/>
            <person name="Lucas S."/>
            <person name="Copeland A."/>
            <person name="Lapidus A."/>
            <person name="Bruce D."/>
            <person name="Goodwin L."/>
            <person name="Pitluck S."/>
            <person name="Kyrpides N."/>
            <person name="Mavromatis K."/>
            <person name="Pagani I."/>
            <person name="Ivanova N."/>
            <person name="Teshima H."/>
            <person name="Brettin T."/>
            <person name="Detter J.C."/>
            <person name="Han C."/>
            <person name="Tapia R."/>
            <person name="Land M."/>
            <person name="Hauser L."/>
            <person name="Markowitz V."/>
            <person name="Cheng J.-F."/>
            <person name="Hugenholtz P."/>
            <person name="Woyke T."/>
            <person name="Wu D."/>
            <person name="Spring S."/>
            <person name="Pukall R."/>
            <person name="Steenblock K."/>
            <person name="Schneider S."/>
            <person name="Klenk H.-P."/>
            <person name="Eisen J.A."/>
        </authorList>
    </citation>
    <scope>NUCLEOTIDE SEQUENCE [LARGE SCALE GENOMIC DNA]</scope>
    <source>
        <strain evidence="21">DSM 15567 / CIP 107919 / 50-1 BON</strain>
    </source>
</reference>
<evidence type="ECO:0000256" key="2">
    <source>
        <dbReference type="ARBA" id="ARBA00008653"/>
    </source>
</evidence>
<dbReference type="STRING" id="697281.Mahau_1728"/>
<dbReference type="KEGG" id="mas:Mahau_1728"/>
<feature type="binding site" evidence="15">
    <location>
        <position position="470"/>
    </location>
    <ligand>
        <name>Mg(2+)</name>
        <dbReference type="ChEBI" id="CHEBI:18420"/>
        <note>shared with alpha subunit</note>
    </ligand>
</feature>
<dbReference type="InterPro" id="IPR045060">
    <property type="entry name" value="Phe-tRNA-ligase_IIc_bsu"/>
</dbReference>
<dbReference type="SUPFAM" id="SSF54991">
    <property type="entry name" value="Anticodon-binding domain of PheRS"/>
    <property type="match status" value="1"/>
</dbReference>
<feature type="binding site" evidence="15">
    <location>
        <position position="460"/>
    </location>
    <ligand>
        <name>Mg(2+)</name>
        <dbReference type="ChEBI" id="CHEBI:18420"/>
        <note>shared with alpha subunit</note>
    </ligand>
</feature>
<gene>
    <name evidence="15" type="primary">pheT</name>
    <name evidence="20" type="ordered locus">Mahau_1728</name>
</gene>
<dbReference type="InterPro" id="IPR041616">
    <property type="entry name" value="PheRS_beta_core"/>
</dbReference>
<evidence type="ECO:0000313" key="20">
    <source>
        <dbReference type="EMBL" id="AEE96909.1"/>
    </source>
</evidence>
<dbReference type="SUPFAM" id="SSF55681">
    <property type="entry name" value="Class II aaRS and biotin synthetases"/>
    <property type="match status" value="1"/>
</dbReference>
<evidence type="ECO:0000256" key="1">
    <source>
        <dbReference type="ARBA" id="ARBA00004496"/>
    </source>
</evidence>
<evidence type="ECO:0000256" key="10">
    <source>
        <dbReference type="ARBA" id="ARBA00022842"/>
    </source>
</evidence>
<dbReference type="RefSeq" id="WP_013781337.1">
    <property type="nucleotide sequence ID" value="NC_015520.1"/>
</dbReference>
<keyword evidence="9 15" id="KW-0067">ATP-binding</keyword>
<dbReference type="PROSITE" id="PS50886">
    <property type="entry name" value="TRBD"/>
    <property type="match status" value="1"/>
</dbReference>
<dbReference type="InterPro" id="IPR045864">
    <property type="entry name" value="aa-tRNA-synth_II/BPL/LPL"/>
</dbReference>
<keyword evidence="5 16" id="KW-0820">tRNA-binding</keyword>
<dbReference type="FunFam" id="3.30.70.380:FF:000001">
    <property type="entry name" value="Phenylalanine--tRNA ligase beta subunit"/>
    <property type="match status" value="1"/>
</dbReference>
<dbReference type="Gene3D" id="3.30.930.10">
    <property type="entry name" value="Bira Bifunctional Protein, Domain 2"/>
    <property type="match status" value="1"/>
</dbReference>
<comment type="similarity">
    <text evidence="2 15">Belongs to the phenylalanyl-tRNA synthetase beta subunit family. Type 1 subfamily.</text>
</comment>
<dbReference type="GO" id="GO:0004826">
    <property type="term" value="F:phenylalanine-tRNA ligase activity"/>
    <property type="evidence" value="ECO:0007669"/>
    <property type="project" value="UniProtKB-UniRule"/>
</dbReference>
<keyword evidence="8 15" id="KW-0547">Nucleotide-binding</keyword>
<evidence type="ECO:0000256" key="15">
    <source>
        <dbReference type="HAMAP-Rule" id="MF_00283"/>
    </source>
</evidence>
<dbReference type="InterPro" id="IPR005147">
    <property type="entry name" value="tRNA_synthase_B5-dom"/>
</dbReference>
<dbReference type="InterPro" id="IPR005121">
    <property type="entry name" value="Fdx_antiC-bd"/>
</dbReference>
<dbReference type="Pfam" id="PF17759">
    <property type="entry name" value="tRNA_synthFbeta"/>
    <property type="match status" value="1"/>
</dbReference>
<evidence type="ECO:0000256" key="6">
    <source>
        <dbReference type="ARBA" id="ARBA00022598"/>
    </source>
</evidence>
<evidence type="ECO:0000256" key="5">
    <source>
        <dbReference type="ARBA" id="ARBA00022555"/>
    </source>
</evidence>
<dbReference type="FunFam" id="2.40.50.140:FF:000045">
    <property type="entry name" value="Phenylalanine--tRNA ligase beta subunit"/>
    <property type="match status" value="1"/>
</dbReference>
<evidence type="ECO:0000256" key="7">
    <source>
        <dbReference type="ARBA" id="ARBA00022723"/>
    </source>
</evidence>
<dbReference type="GO" id="GO:0140096">
    <property type="term" value="F:catalytic activity, acting on a protein"/>
    <property type="evidence" value="ECO:0007669"/>
    <property type="project" value="UniProtKB-ARBA"/>
</dbReference>
<evidence type="ECO:0000256" key="14">
    <source>
        <dbReference type="ARBA" id="ARBA00049255"/>
    </source>
</evidence>
<dbReference type="Gene3D" id="3.30.56.10">
    <property type="match status" value="2"/>
</dbReference>
<dbReference type="GO" id="GO:0005524">
    <property type="term" value="F:ATP binding"/>
    <property type="evidence" value="ECO:0007669"/>
    <property type="project" value="UniProtKB-UniRule"/>
</dbReference>
<dbReference type="EMBL" id="CP002360">
    <property type="protein sequence ID" value="AEE96909.1"/>
    <property type="molecule type" value="Genomic_DNA"/>
</dbReference>
<feature type="binding site" evidence="15">
    <location>
        <position position="469"/>
    </location>
    <ligand>
        <name>Mg(2+)</name>
        <dbReference type="ChEBI" id="CHEBI:18420"/>
        <note>shared with alpha subunit</note>
    </ligand>
</feature>
<comment type="cofactor">
    <cofactor evidence="15">
        <name>Mg(2+)</name>
        <dbReference type="ChEBI" id="CHEBI:18420"/>
    </cofactor>
    <text evidence="15">Binds 2 magnesium ions per tetramer.</text>
</comment>
<keyword evidence="10 15" id="KW-0460">Magnesium</keyword>
<dbReference type="PANTHER" id="PTHR10947:SF0">
    <property type="entry name" value="PHENYLALANINE--TRNA LIGASE BETA SUBUNIT"/>
    <property type="match status" value="1"/>
</dbReference>
<evidence type="ECO:0000259" key="17">
    <source>
        <dbReference type="PROSITE" id="PS50886"/>
    </source>
</evidence>
<dbReference type="PROSITE" id="PS51447">
    <property type="entry name" value="FDX_ACB"/>
    <property type="match status" value="1"/>
</dbReference>
<reference evidence="20 21" key="2">
    <citation type="journal article" date="2011" name="Stand. Genomic Sci.">
        <title>Complete genome sequence of Mahella australiensis type strain (50-1 BON).</title>
        <authorList>
            <person name="Sikorski J."/>
            <person name="Teshima H."/>
            <person name="Nolan M."/>
            <person name="Lucas S."/>
            <person name="Hammon N."/>
            <person name="Deshpande S."/>
            <person name="Cheng J.F."/>
            <person name="Pitluck S."/>
            <person name="Liolios K."/>
            <person name="Pagani I."/>
            <person name="Ivanova N."/>
            <person name="Huntemann M."/>
            <person name="Mavromatis K."/>
            <person name="Ovchinikova G."/>
            <person name="Pati A."/>
            <person name="Tapia R."/>
            <person name="Han C."/>
            <person name="Goodwin L."/>
            <person name="Chen A."/>
            <person name="Palaniappan K."/>
            <person name="Land M."/>
            <person name="Hauser L."/>
            <person name="Ngatchou-Djao O.D."/>
            <person name="Rohde M."/>
            <person name="Pukall R."/>
            <person name="Spring S."/>
            <person name="Abt B."/>
            <person name="Goker M."/>
            <person name="Detter J.C."/>
            <person name="Woyke T."/>
            <person name="Bristow J."/>
            <person name="Markowitz V."/>
            <person name="Hugenholtz P."/>
            <person name="Eisen J.A."/>
            <person name="Kyrpides N.C."/>
            <person name="Klenk H.P."/>
            <person name="Lapidus A."/>
        </authorList>
    </citation>
    <scope>NUCLEOTIDE SEQUENCE [LARGE SCALE GENOMIC DNA]</scope>
    <source>
        <strain evidence="21">DSM 15567 / CIP 107919 / 50-1 BON</strain>
    </source>
</reference>
<evidence type="ECO:0000259" key="19">
    <source>
        <dbReference type="PROSITE" id="PS51483"/>
    </source>
</evidence>
<dbReference type="InterPro" id="IPR005146">
    <property type="entry name" value="B3/B4_tRNA-bd"/>
</dbReference>
<dbReference type="SUPFAM" id="SSF50249">
    <property type="entry name" value="Nucleic acid-binding proteins"/>
    <property type="match status" value="1"/>
</dbReference>
<dbReference type="Gene3D" id="3.30.70.380">
    <property type="entry name" value="Ferrodoxin-fold anticodon-binding domain"/>
    <property type="match status" value="1"/>
</dbReference>
<dbReference type="CDD" id="cd00769">
    <property type="entry name" value="PheRS_beta_core"/>
    <property type="match status" value="1"/>
</dbReference>
<evidence type="ECO:0000256" key="4">
    <source>
        <dbReference type="ARBA" id="ARBA00022490"/>
    </source>
</evidence>
<dbReference type="PANTHER" id="PTHR10947">
    <property type="entry name" value="PHENYLALANYL-TRNA SYNTHETASE BETA CHAIN AND LEUCINE-RICH REPEAT-CONTAINING PROTEIN 47"/>
    <property type="match status" value="1"/>
</dbReference>
<dbReference type="Proteomes" id="UP000008457">
    <property type="component" value="Chromosome"/>
</dbReference>
<keyword evidence="12 15" id="KW-0648">Protein biosynthesis</keyword>
<evidence type="ECO:0000256" key="11">
    <source>
        <dbReference type="ARBA" id="ARBA00022884"/>
    </source>
</evidence>
<dbReference type="GO" id="GO:0016740">
    <property type="term" value="F:transferase activity"/>
    <property type="evidence" value="ECO:0007669"/>
    <property type="project" value="UniProtKB-ARBA"/>
</dbReference>
<feature type="binding site" evidence="15">
    <location>
        <position position="466"/>
    </location>
    <ligand>
        <name>Mg(2+)</name>
        <dbReference type="ChEBI" id="CHEBI:18420"/>
        <note>shared with alpha subunit</note>
    </ligand>
</feature>
<dbReference type="Pfam" id="PF01588">
    <property type="entry name" value="tRNA_bind"/>
    <property type="match status" value="1"/>
</dbReference>
<evidence type="ECO:0000256" key="16">
    <source>
        <dbReference type="PROSITE-ProRule" id="PRU00209"/>
    </source>
</evidence>
<dbReference type="NCBIfam" id="TIGR00472">
    <property type="entry name" value="pheT_bact"/>
    <property type="match status" value="1"/>
</dbReference>
<dbReference type="Pfam" id="PF03483">
    <property type="entry name" value="B3_4"/>
    <property type="match status" value="1"/>
</dbReference>
<feature type="domain" description="TRNA-binding" evidence="17">
    <location>
        <begin position="39"/>
        <end position="153"/>
    </location>
</feature>
<dbReference type="InterPro" id="IPR020825">
    <property type="entry name" value="Phe-tRNA_synthase-like_B3/B4"/>
</dbReference>
<evidence type="ECO:0000256" key="13">
    <source>
        <dbReference type="ARBA" id="ARBA00023146"/>
    </source>
</evidence>
<dbReference type="GO" id="GO:0009328">
    <property type="term" value="C:phenylalanine-tRNA ligase complex"/>
    <property type="evidence" value="ECO:0007669"/>
    <property type="project" value="TreeGrafter"/>
</dbReference>
<dbReference type="PROSITE" id="PS51483">
    <property type="entry name" value="B5"/>
    <property type="match status" value="1"/>
</dbReference>
<evidence type="ECO:0000256" key="8">
    <source>
        <dbReference type="ARBA" id="ARBA00022741"/>
    </source>
</evidence>
<dbReference type="NCBIfam" id="NF045760">
    <property type="entry name" value="YtpR"/>
    <property type="match status" value="1"/>
</dbReference>
<protein>
    <recommendedName>
        <fullName evidence="15">Phenylalanine--tRNA ligase beta subunit</fullName>
        <ecNumber evidence="15">6.1.1.20</ecNumber>
    </recommendedName>
    <alternativeName>
        <fullName evidence="15">Phenylalanyl-tRNA synthetase beta subunit</fullName>
        <shortName evidence="15">PheRS</shortName>
    </alternativeName>
</protein>
<dbReference type="InterPro" id="IPR009061">
    <property type="entry name" value="DNA-bd_dom_put_sf"/>
</dbReference>
<dbReference type="Pfam" id="PF03484">
    <property type="entry name" value="B5"/>
    <property type="match status" value="1"/>
</dbReference>
<comment type="subunit">
    <text evidence="3 15">Tetramer of two alpha and two beta subunits.</text>
</comment>
<keyword evidence="21" id="KW-1185">Reference proteome</keyword>
<dbReference type="EC" id="6.1.1.20" evidence="15"/>
<comment type="catalytic activity">
    <reaction evidence="14 15">
        <text>tRNA(Phe) + L-phenylalanine + ATP = L-phenylalanyl-tRNA(Phe) + AMP + diphosphate + H(+)</text>
        <dbReference type="Rhea" id="RHEA:19413"/>
        <dbReference type="Rhea" id="RHEA-COMP:9668"/>
        <dbReference type="Rhea" id="RHEA-COMP:9699"/>
        <dbReference type="ChEBI" id="CHEBI:15378"/>
        <dbReference type="ChEBI" id="CHEBI:30616"/>
        <dbReference type="ChEBI" id="CHEBI:33019"/>
        <dbReference type="ChEBI" id="CHEBI:58095"/>
        <dbReference type="ChEBI" id="CHEBI:78442"/>
        <dbReference type="ChEBI" id="CHEBI:78531"/>
        <dbReference type="ChEBI" id="CHEBI:456215"/>
        <dbReference type="EC" id="6.1.1.20"/>
    </reaction>
</comment>
<dbReference type="Gene3D" id="2.40.50.140">
    <property type="entry name" value="Nucleic acid-binding proteins"/>
    <property type="match status" value="1"/>
</dbReference>
<dbReference type="SUPFAM" id="SSF56037">
    <property type="entry name" value="PheT/TilS domain"/>
    <property type="match status" value="1"/>
</dbReference>
<feature type="domain" description="B5" evidence="19">
    <location>
        <begin position="407"/>
        <end position="482"/>
    </location>
</feature>
<feature type="domain" description="FDX-ACB" evidence="18">
    <location>
        <begin position="701"/>
        <end position="794"/>
    </location>
</feature>
<dbReference type="InterPro" id="IPR002547">
    <property type="entry name" value="tRNA-bd_dom"/>
</dbReference>
<evidence type="ECO:0000256" key="3">
    <source>
        <dbReference type="ARBA" id="ARBA00011209"/>
    </source>
</evidence>
<evidence type="ECO:0000259" key="18">
    <source>
        <dbReference type="PROSITE" id="PS51447"/>
    </source>
</evidence>
<accession>F4A075</accession>
<evidence type="ECO:0000256" key="12">
    <source>
        <dbReference type="ARBA" id="ARBA00022917"/>
    </source>
</evidence>
<dbReference type="SMART" id="SM00873">
    <property type="entry name" value="B3_4"/>
    <property type="match status" value="1"/>
</dbReference>
<dbReference type="SMART" id="SM00874">
    <property type="entry name" value="B5"/>
    <property type="match status" value="1"/>
</dbReference>
<name>F4A075_MAHA5</name>
<dbReference type="HAMAP" id="MF_00283">
    <property type="entry name" value="Phe_tRNA_synth_beta1"/>
    <property type="match status" value="1"/>
</dbReference>
<dbReference type="Pfam" id="PF03147">
    <property type="entry name" value="FDX-ACB"/>
    <property type="match status" value="1"/>
</dbReference>
<dbReference type="GO" id="GO:0006432">
    <property type="term" value="P:phenylalanyl-tRNA aminoacylation"/>
    <property type="evidence" value="ECO:0007669"/>
    <property type="project" value="UniProtKB-UniRule"/>
</dbReference>
<sequence>MKVPLSWLKDFVDIDVPLEDFVDRMTMSGSKVEAVEQLGGEINNVVVGRIIERHKHPNADRLQVCQVDIGGSTVQIVTAADNIETGDYIPVALHGADLVGGVKIKRGKLRGEVSEGMMCSGKELGLTEEDYPGAETHGILILDKPYELGADIKKVLGLEETVVDFEITPNRPDCLSIMGIGREAAATFKKPFNALDPIVKEGPEMVEAAASITVECPQLCPRYATRIITNVKIGPSPKWMRDRLKAAGIRPINNVVDITNYVMLECGQPMHAFDLNSLKQRRIVVRTAHDGELFETLDGVQRRLDGDMLVITDGMNPVAVAGVMGGANSEISDDTHTVLLESANFNKVSVRNTSRKLGLRTEASSRFEKGLDPELVALALDRAAELFNMLGAGTPMQGVIDVYSIKPEQRVIQTDVESINALLGTTISADEMRAMLLPLAFEVECHDSRMSVKVPSFRQDVVEMADLAEEVARFYGYDRIKPTLMKSGISVGRRNIRQQLMEYIKDVLTACGLYEVNTYSFTGYRQLKQAGIKMDESFKPVTIKNALGEDQSLMRPTLIPSMLEVLARNINRGVDSFGVFEAAPVFLANELPPITLPQQPMRLAVGLYGNVDFFTLKGIIEAVLEALAIKGIYFSPTQRDGFHPGRTAEVAFDTTVVGVMGEVHPDVLDSFDVEKRIYIAELDLDMLLDNGTLDRTYVALPKFPAVQRDIAIMVPKHVLARDIENVIKKSGGKLIEDVKLFDVYEGSQIPEGYKSVAYSIVYRASDRTLTDQEVDKLQERIIRALGEQVGAQLRG</sequence>
<dbReference type="Gene3D" id="3.50.40.10">
    <property type="entry name" value="Phenylalanyl-trna Synthetase, Chain B, domain 3"/>
    <property type="match status" value="1"/>
</dbReference>
<keyword evidence="11 16" id="KW-0694">RNA-binding</keyword>
<keyword evidence="6 15" id="KW-0436">Ligase</keyword>
<dbReference type="eggNOG" id="COG0073">
    <property type="taxonomic scope" value="Bacteria"/>
</dbReference>
<dbReference type="InterPro" id="IPR012340">
    <property type="entry name" value="NA-bd_OB-fold"/>
</dbReference>
<keyword evidence="4 15" id="KW-0963">Cytoplasm</keyword>
<dbReference type="SMART" id="SM00896">
    <property type="entry name" value="FDX-ACB"/>
    <property type="match status" value="1"/>
</dbReference>
<dbReference type="InterPro" id="IPR036690">
    <property type="entry name" value="Fdx_antiC-bd_sf"/>
</dbReference>
<dbReference type="GO" id="GO:0000287">
    <property type="term" value="F:magnesium ion binding"/>
    <property type="evidence" value="ECO:0007669"/>
    <property type="project" value="UniProtKB-UniRule"/>
</dbReference>
<dbReference type="AlphaFoldDB" id="F4A075"/>
<evidence type="ECO:0000256" key="9">
    <source>
        <dbReference type="ARBA" id="ARBA00022840"/>
    </source>
</evidence>
<dbReference type="FunFam" id="3.50.40.10:FF:000001">
    <property type="entry name" value="Phenylalanine--tRNA ligase beta subunit"/>
    <property type="match status" value="1"/>
</dbReference>
<dbReference type="HOGENOM" id="CLU_016891_0_0_9"/>
<dbReference type="eggNOG" id="COG0072">
    <property type="taxonomic scope" value="Bacteria"/>
</dbReference>
<dbReference type="GO" id="GO:0000049">
    <property type="term" value="F:tRNA binding"/>
    <property type="evidence" value="ECO:0007669"/>
    <property type="project" value="UniProtKB-UniRule"/>
</dbReference>
<dbReference type="InterPro" id="IPR033714">
    <property type="entry name" value="tRNA_bind_bactPheRS"/>
</dbReference>